<keyword evidence="1" id="KW-0560">Oxidoreductase</keyword>
<comment type="cofactor">
    <cofactor evidence="1">
        <name>Cu cation</name>
        <dbReference type="ChEBI" id="CHEBI:23378"/>
    </cofactor>
</comment>
<dbReference type="EMBL" id="CATNWA010019246">
    <property type="protein sequence ID" value="CAI9612177.1"/>
    <property type="molecule type" value="Genomic_DNA"/>
</dbReference>
<name>A0ABN9GRV8_9NEOB</name>
<keyword evidence="1" id="KW-0186">Copper</keyword>
<dbReference type="Proteomes" id="UP001162483">
    <property type="component" value="Unassembled WGS sequence"/>
</dbReference>
<feature type="non-terminal residue" evidence="2">
    <location>
        <position position="95"/>
    </location>
</feature>
<comment type="PTM">
    <text evidence="1">The lysine tyrosylquinone cross-link (LTQ) is generated by condensation of the epsilon-amino group of a lysine with a topaquinone produced by oxidation of tyrosine.</text>
</comment>
<comment type="function">
    <text evidence="1">Mediates the post-translational oxidative deamination of lysine residues on target proteins leading to the formation of deaminated lysine (allysine).</text>
</comment>
<comment type="catalytic activity">
    <reaction evidence="1">
        <text>L-lysyl-[protein] + O2 + H2O = (S)-2-amino-6-oxohexanoyl-[protein] + H2O2 + NH4(+)</text>
        <dbReference type="Rhea" id="RHEA:24544"/>
        <dbReference type="Rhea" id="RHEA-COMP:9752"/>
        <dbReference type="Rhea" id="RHEA-COMP:12448"/>
        <dbReference type="ChEBI" id="CHEBI:15377"/>
        <dbReference type="ChEBI" id="CHEBI:15379"/>
        <dbReference type="ChEBI" id="CHEBI:16240"/>
        <dbReference type="ChEBI" id="CHEBI:28938"/>
        <dbReference type="ChEBI" id="CHEBI:29969"/>
        <dbReference type="ChEBI" id="CHEBI:131803"/>
        <dbReference type="EC" id="1.4.3.13"/>
    </reaction>
</comment>
<dbReference type="EC" id="1.4.3.13" evidence="1"/>
<evidence type="ECO:0000313" key="3">
    <source>
        <dbReference type="Proteomes" id="UP001162483"/>
    </source>
</evidence>
<dbReference type="InterPro" id="IPR001695">
    <property type="entry name" value="Lysyl_oxidase"/>
</dbReference>
<keyword evidence="3" id="KW-1185">Reference proteome</keyword>
<protein>
    <recommendedName>
        <fullName evidence="1">Lysyl oxidase homolog</fullName>
        <ecNumber evidence="1">1.4.3.13</ecNumber>
    </recommendedName>
</protein>
<dbReference type="PRINTS" id="PR00074">
    <property type="entry name" value="LYSYLOXIDASE"/>
</dbReference>
<dbReference type="Pfam" id="PF01186">
    <property type="entry name" value="Lysyl_oxidase"/>
    <property type="match status" value="1"/>
</dbReference>
<gene>
    <name evidence="2" type="ORF">SPARVUS_LOCUS14659345</name>
</gene>
<dbReference type="PANTHER" id="PTHR45817">
    <property type="entry name" value="LYSYL OXIDASE-LIKE-RELATED"/>
    <property type="match status" value="1"/>
</dbReference>
<dbReference type="InterPro" id="IPR050912">
    <property type="entry name" value="LOX-like_protein"/>
</dbReference>
<organism evidence="2 3">
    <name type="scientific">Staurois parvus</name>
    <dbReference type="NCBI Taxonomy" id="386267"/>
    <lineage>
        <taxon>Eukaryota</taxon>
        <taxon>Metazoa</taxon>
        <taxon>Chordata</taxon>
        <taxon>Craniata</taxon>
        <taxon>Vertebrata</taxon>
        <taxon>Euteleostomi</taxon>
        <taxon>Amphibia</taxon>
        <taxon>Batrachia</taxon>
        <taxon>Anura</taxon>
        <taxon>Neobatrachia</taxon>
        <taxon>Ranoidea</taxon>
        <taxon>Ranidae</taxon>
        <taxon>Staurois</taxon>
    </lineage>
</organism>
<evidence type="ECO:0000256" key="1">
    <source>
        <dbReference type="RuleBase" id="RU367046"/>
    </source>
</evidence>
<keyword evidence="1" id="KW-0801">TPQ</keyword>
<evidence type="ECO:0000313" key="2">
    <source>
        <dbReference type="EMBL" id="CAI9612177.1"/>
    </source>
</evidence>
<dbReference type="PANTHER" id="PTHR45817:SF2">
    <property type="entry name" value="LYSYL OXIDASE HOMOLOG 3"/>
    <property type="match status" value="1"/>
</dbReference>
<comment type="subcellular location">
    <subcellularLocation>
        <location evidence="1">Secreted</location>
        <location evidence="1">Extracellular space</location>
    </subcellularLocation>
</comment>
<reference evidence="2" key="1">
    <citation type="submission" date="2023-05" db="EMBL/GenBank/DDBJ databases">
        <authorList>
            <person name="Stuckert A."/>
        </authorList>
    </citation>
    <scope>NUCLEOTIDE SEQUENCE</scope>
</reference>
<proteinExistence type="inferred from homology"/>
<keyword evidence="1" id="KW-0479">Metal-binding</keyword>
<comment type="caution">
    <text evidence="2">The sequence shown here is derived from an EMBL/GenBank/DDBJ whole genome shotgun (WGS) entry which is preliminary data.</text>
</comment>
<comment type="similarity">
    <text evidence="1">Belongs to the lysyl oxidase family.</text>
</comment>
<accession>A0ABN9GRV8</accession>
<sequence>MNAPTLEQQGITVGCWGLCTVMTLTVNGSISRMSNPETTSSRSSSTPNFEVAESDFTNNAMKCNCKYDGHRIWIHNCHIGEHRSILYICNIGVTT</sequence>
<keyword evidence="1" id="KW-0886">LTQ</keyword>
<keyword evidence="1" id="KW-0964">Secreted</keyword>